<feature type="chain" id="PRO_5007898015" evidence="2">
    <location>
        <begin position="17"/>
        <end position="92"/>
    </location>
</feature>
<proteinExistence type="predicted"/>
<feature type="compositionally biased region" description="Basic and acidic residues" evidence="1">
    <location>
        <begin position="21"/>
        <end position="32"/>
    </location>
</feature>
<dbReference type="Proteomes" id="UP000077051">
    <property type="component" value="Unassembled WGS sequence"/>
</dbReference>
<feature type="compositionally biased region" description="Basic and acidic residues" evidence="1">
    <location>
        <begin position="46"/>
        <end position="56"/>
    </location>
</feature>
<dbReference type="EMBL" id="AMYB01000007">
    <property type="protein sequence ID" value="OAD00421.1"/>
    <property type="molecule type" value="Genomic_DNA"/>
</dbReference>
<gene>
    <name evidence="3" type="ORF">MUCCIDRAFT_113898</name>
</gene>
<feature type="region of interest" description="Disordered" evidence="1">
    <location>
        <begin position="17"/>
        <end position="56"/>
    </location>
</feature>
<sequence>MALALLVDLGISISFSDLDSDDKKQPEVDDRLGAQPTDKAQGVDNNSKKDGLDADDDRKKTDWTLLITVKMKVVMKRFCQMLMMLKMIKKLL</sequence>
<dbReference type="AlphaFoldDB" id="A0A168IVT1"/>
<feature type="signal peptide" evidence="2">
    <location>
        <begin position="1"/>
        <end position="16"/>
    </location>
</feature>
<dbReference type="VEuPathDB" id="FungiDB:MUCCIDRAFT_113898"/>
<comment type="caution">
    <text evidence="3">The sequence shown here is derived from an EMBL/GenBank/DDBJ whole genome shotgun (WGS) entry which is preliminary data.</text>
</comment>
<reference evidence="3 4" key="1">
    <citation type="submission" date="2015-06" db="EMBL/GenBank/DDBJ databases">
        <title>Expansion of signal transduction pathways in fungi by whole-genome duplication.</title>
        <authorList>
            <consortium name="DOE Joint Genome Institute"/>
            <person name="Corrochano L.M."/>
            <person name="Kuo A."/>
            <person name="Marcet-Houben M."/>
            <person name="Polaino S."/>
            <person name="Salamov A."/>
            <person name="Villalobos J.M."/>
            <person name="Alvarez M.I."/>
            <person name="Avalos J."/>
            <person name="Benito E.P."/>
            <person name="Benoit I."/>
            <person name="Burger G."/>
            <person name="Camino L.P."/>
            <person name="Canovas D."/>
            <person name="Cerda-Olmedo E."/>
            <person name="Cheng J.-F."/>
            <person name="Dominguez A."/>
            <person name="Elias M."/>
            <person name="Eslava A.P."/>
            <person name="Glaser F."/>
            <person name="Grimwood J."/>
            <person name="Gutierrez G."/>
            <person name="Heitman J."/>
            <person name="Henrissat B."/>
            <person name="Iturriaga E.A."/>
            <person name="Lang B.F."/>
            <person name="Lavin J.L."/>
            <person name="Lee S."/>
            <person name="Li W."/>
            <person name="Lindquist E."/>
            <person name="Lopez-Garcia S."/>
            <person name="Luque E.M."/>
            <person name="Marcos A.T."/>
            <person name="Martin J."/>
            <person name="Mccluskey K."/>
            <person name="Medina H.R."/>
            <person name="Miralles-Duran A."/>
            <person name="Miyazaki A."/>
            <person name="Munoz-Torres E."/>
            <person name="Oguiza J.A."/>
            <person name="Ohm R."/>
            <person name="Olmedo M."/>
            <person name="Orejas M."/>
            <person name="Ortiz-Castellanos L."/>
            <person name="Pisabarro A.G."/>
            <person name="Rodriguez-Romero J."/>
            <person name="Ruiz-Herrera J."/>
            <person name="Ruiz-Vazquez R."/>
            <person name="Sanz C."/>
            <person name="Schackwitz W."/>
            <person name="Schmutz J."/>
            <person name="Shahriari M."/>
            <person name="Shelest E."/>
            <person name="Silva-Franco F."/>
            <person name="Soanes D."/>
            <person name="Syed K."/>
            <person name="Tagua V.G."/>
            <person name="Talbot N.J."/>
            <person name="Thon M."/>
            <person name="De Vries R.P."/>
            <person name="Wiebenga A."/>
            <person name="Yadav J.S."/>
            <person name="Braun E.L."/>
            <person name="Baker S."/>
            <person name="Garre V."/>
            <person name="Horwitz B."/>
            <person name="Torres-Martinez S."/>
            <person name="Idnurm A."/>
            <person name="Herrera-Estrella A."/>
            <person name="Gabaldon T."/>
            <person name="Grigoriev I.V."/>
        </authorList>
    </citation>
    <scope>NUCLEOTIDE SEQUENCE [LARGE SCALE GENOMIC DNA]</scope>
    <source>
        <strain evidence="3 4">CBS 277.49</strain>
    </source>
</reference>
<evidence type="ECO:0000256" key="2">
    <source>
        <dbReference type="SAM" id="SignalP"/>
    </source>
</evidence>
<evidence type="ECO:0000256" key="1">
    <source>
        <dbReference type="SAM" id="MobiDB-lite"/>
    </source>
</evidence>
<evidence type="ECO:0000313" key="4">
    <source>
        <dbReference type="Proteomes" id="UP000077051"/>
    </source>
</evidence>
<organism evidence="3 4">
    <name type="scientific">Mucor lusitanicus CBS 277.49</name>
    <dbReference type="NCBI Taxonomy" id="747725"/>
    <lineage>
        <taxon>Eukaryota</taxon>
        <taxon>Fungi</taxon>
        <taxon>Fungi incertae sedis</taxon>
        <taxon>Mucoromycota</taxon>
        <taxon>Mucoromycotina</taxon>
        <taxon>Mucoromycetes</taxon>
        <taxon>Mucorales</taxon>
        <taxon>Mucorineae</taxon>
        <taxon>Mucoraceae</taxon>
        <taxon>Mucor</taxon>
    </lineage>
</organism>
<accession>A0A168IVT1</accession>
<evidence type="ECO:0000313" key="3">
    <source>
        <dbReference type="EMBL" id="OAD00421.1"/>
    </source>
</evidence>
<name>A0A168IVT1_MUCCL</name>
<keyword evidence="2" id="KW-0732">Signal</keyword>
<keyword evidence="4" id="KW-1185">Reference proteome</keyword>
<protein>
    <submittedName>
        <fullName evidence="3">Uncharacterized protein</fullName>
    </submittedName>
</protein>